<reference evidence="1" key="1">
    <citation type="submission" date="2021-06" db="EMBL/GenBank/DDBJ databases">
        <authorList>
            <person name="Kallberg Y."/>
            <person name="Tangrot J."/>
            <person name="Rosling A."/>
        </authorList>
    </citation>
    <scope>NUCLEOTIDE SEQUENCE</scope>
    <source>
        <strain evidence="1">28 12/20/2015</strain>
    </source>
</reference>
<sequence>IAKSYQVSFSGLSPDCSTAVQNFLNSSEFNTCFPYNQLSNQIDYFTNIQDLSGIESKLISVEDSICKLPKCSESIISNFNSTFRSKCSTDIAAQKSDAITISALIYEYSPLRDSLCFKNSTGGYCVIETFETYLKEGGNYANLTSQVLCTTCNKAIINTWVNYIKSHPPPPELSSGINLGFSYVESEVNKTCGPSFIDGKVPLSANSQSSNGLTIFDINFAMLTASILMSFIFYF</sequence>
<gene>
    <name evidence="1" type="ORF">SPELUC_LOCUS7850</name>
</gene>
<protein>
    <submittedName>
        <fullName evidence="1">15506_t:CDS:1</fullName>
    </submittedName>
</protein>
<accession>A0ACA9N0B0</accession>
<dbReference type="Proteomes" id="UP000789366">
    <property type="component" value="Unassembled WGS sequence"/>
</dbReference>
<keyword evidence="2" id="KW-1185">Reference proteome</keyword>
<evidence type="ECO:0000313" key="1">
    <source>
        <dbReference type="EMBL" id="CAG8620484.1"/>
    </source>
</evidence>
<feature type="non-terminal residue" evidence="1">
    <location>
        <position position="1"/>
    </location>
</feature>
<organism evidence="1 2">
    <name type="scientific">Cetraspora pellucida</name>
    <dbReference type="NCBI Taxonomy" id="1433469"/>
    <lineage>
        <taxon>Eukaryota</taxon>
        <taxon>Fungi</taxon>
        <taxon>Fungi incertae sedis</taxon>
        <taxon>Mucoromycota</taxon>
        <taxon>Glomeromycotina</taxon>
        <taxon>Glomeromycetes</taxon>
        <taxon>Diversisporales</taxon>
        <taxon>Gigasporaceae</taxon>
        <taxon>Cetraspora</taxon>
    </lineage>
</organism>
<comment type="caution">
    <text evidence="1">The sequence shown here is derived from an EMBL/GenBank/DDBJ whole genome shotgun (WGS) entry which is preliminary data.</text>
</comment>
<proteinExistence type="predicted"/>
<dbReference type="EMBL" id="CAJVPW010010906">
    <property type="protein sequence ID" value="CAG8620484.1"/>
    <property type="molecule type" value="Genomic_DNA"/>
</dbReference>
<evidence type="ECO:0000313" key="2">
    <source>
        <dbReference type="Proteomes" id="UP000789366"/>
    </source>
</evidence>
<name>A0ACA9N0B0_9GLOM</name>